<evidence type="ECO:0000259" key="2">
    <source>
        <dbReference type="Pfam" id="PF02591"/>
    </source>
</evidence>
<keyword evidence="5" id="KW-1185">Reference proteome</keyword>
<sequence length="245" mass="26989">MKASPQMQARLLELQELDTRIAQLEHRLRSVPELIDIARMEGEQPGLEAEVVRTSTEVSDLEREVSRAEAAVQLVRDRAARDRQRLEAGTGSAKDLQGLQHELESLARRQGVLEDEELEVMERVEQAQEAQQAATSALQAHQARLGELREARDEKAAAVVAEREEVAAGRDAIVADVSAELLSLYERLRAQTGSGAAPLQQRRCGGCRLELNAVDLGRIRAAAEDEVVRCEECGRILVRTAESGL</sequence>
<name>A0A0W8I1J6_9MICO</name>
<dbReference type="STRING" id="767452.AVL62_08955"/>
<keyword evidence="1" id="KW-0175">Coiled coil</keyword>
<reference evidence="4" key="1">
    <citation type="submission" date="2015-12" db="EMBL/GenBank/DDBJ databases">
        <title>Serinicoccus chungangenesis strain CD08_5 genome sequencing and assembly.</title>
        <authorList>
            <person name="Chander A.M."/>
            <person name="Kaur G."/>
            <person name="Nair G.R."/>
            <person name="Dhawan D.K."/>
            <person name="Kochhar R.K."/>
            <person name="Mayilraj S."/>
            <person name="Bhadada S.K."/>
        </authorList>
    </citation>
    <scope>NUCLEOTIDE SEQUENCE [LARGE SCALE GENOMIC DNA]</scope>
    <source>
        <strain evidence="4">CD08_5</strain>
    </source>
</reference>
<dbReference type="OrthoDB" id="9784388at2"/>
<dbReference type="Proteomes" id="UP000054837">
    <property type="component" value="Unassembled WGS sequence"/>
</dbReference>
<organism evidence="4 5">
    <name type="scientific">Serinicoccus chungangensis</name>
    <dbReference type="NCBI Taxonomy" id="767452"/>
    <lineage>
        <taxon>Bacteria</taxon>
        <taxon>Bacillati</taxon>
        <taxon>Actinomycetota</taxon>
        <taxon>Actinomycetes</taxon>
        <taxon>Micrococcales</taxon>
        <taxon>Ornithinimicrobiaceae</taxon>
        <taxon>Serinicoccus</taxon>
    </lineage>
</organism>
<evidence type="ECO:0000313" key="4">
    <source>
        <dbReference type="EMBL" id="KUG51468.1"/>
    </source>
</evidence>
<comment type="caution">
    <text evidence="4">The sequence shown here is derived from an EMBL/GenBank/DDBJ whole genome shotgun (WGS) entry which is preliminary data.</text>
</comment>
<dbReference type="RefSeq" id="WP_058892364.1">
    <property type="nucleotide sequence ID" value="NZ_LQBL01000032.1"/>
</dbReference>
<evidence type="ECO:0000256" key="1">
    <source>
        <dbReference type="SAM" id="Coils"/>
    </source>
</evidence>
<evidence type="ECO:0000313" key="5">
    <source>
        <dbReference type="Proteomes" id="UP000054837"/>
    </source>
</evidence>
<dbReference type="AlphaFoldDB" id="A0A0W8I1J6"/>
<dbReference type="InterPro" id="IPR003743">
    <property type="entry name" value="Zf-RING_7"/>
</dbReference>
<dbReference type="PANTHER" id="PTHR39082">
    <property type="entry name" value="PHOSPHOLIPASE C-BETA-2-RELATED"/>
    <property type="match status" value="1"/>
</dbReference>
<dbReference type="PANTHER" id="PTHR39082:SF1">
    <property type="entry name" value="SCAVENGER RECEPTOR CLASS A MEMBER 3"/>
    <property type="match status" value="1"/>
</dbReference>
<proteinExistence type="predicted"/>
<feature type="coiled-coil region" evidence="1">
    <location>
        <begin position="51"/>
        <end position="144"/>
    </location>
</feature>
<dbReference type="Pfam" id="PF02591">
    <property type="entry name" value="Zn_ribbon_9"/>
    <property type="match status" value="1"/>
</dbReference>
<dbReference type="Gene3D" id="1.10.287.1490">
    <property type="match status" value="1"/>
</dbReference>
<accession>A0A0W8I1J6</accession>
<dbReference type="EMBL" id="LQBL01000032">
    <property type="protein sequence ID" value="KUG51468.1"/>
    <property type="molecule type" value="Genomic_DNA"/>
</dbReference>
<dbReference type="Pfam" id="PF24481">
    <property type="entry name" value="CT398_CC"/>
    <property type="match status" value="1"/>
</dbReference>
<gene>
    <name evidence="4" type="ORF">AVL62_08955</name>
</gene>
<evidence type="ECO:0000259" key="3">
    <source>
        <dbReference type="Pfam" id="PF24481"/>
    </source>
</evidence>
<dbReference type="InterPro" id="IPR052376">
    <property type="entry name" value="Oxidative_Scav/Glycosyltrans"/>
</dbReference>
<feature type="domain" description="C4-type zinc ribbon" evidence="2">
    <location>
        <begin position="203"/>
        <end position="237"/>
    </location>
</feature>
<feature type="domain" description="CT398-like coiled coil hairpin" evidence="3">
    <location>
        <begin position="14"/>
        <end position="193"/>
    </location>
</feature>
<dbReference type="InterPro" id="IPR056003">
    <property type="entry name" value="CT398_CC_hairpin"/>
</dbReference>
<protein>
    <submittedName>
        <fullName evidence="4">Uncharacterized protein</fullName>
    </submittedName>
</protein>